<accession>A0A183B508</accession>
<proteinExistence type="predicted"/>
<evidence type="ECO:0000313" key="3">
    <source>
        <dbReference type="Proteomes" id="UP000272942"/>
    </source>
</evidence>
<name>A0A183B508_9TREM</name>
<evidence type="ECO:0000313" key="4">
    <source>
        <dbReference type="WBParaSite" id="ECPE_0001433301-mRNA-1"/>
    </source>
</evidence>
<dbReference type="AlphaFoldDB" id="A0A183B508"/>
<dbReference type="WBParaSite" id="ECPE_0001433301-mRNA-1">
    <property type="protein sequence ID" value="ECPE_0001433301-mRNA-1"/>
    <property type="gene ID" value="ECPE_0001433301"/>
</dbReference>
<evidence type="ECO:0000313" key="2">
    <source>
        <dbReference type="EMBL" id="VDP91565.1"/>
    </source>
</evidence>
<gene>
    <name evidence="2" type="ORF">ECPE_LOCUS14293</name>
</gene>
<protein>
    <submittedName>
        <fullName evidence="4">DUF4259 domain-containing protein</fullName>
    </submittedName>
</protein>
<dbReference type="EMBL" id="UZAN01057193">
    <property type="protein sequence ID" value="VDP91565.1"/>
    <property type="molecule type" value="Genomic_DNA"/>
</dbReference>
<feature type="region of interest" description="Disordered" evidence="1">
    <location>
        <begin position="95"/>
        <end position="116"/>
    </location>
</feature>
<sequence>MNVAGVLQEAGSTIWWASNQDASVEEDWGVLWEVVAELTDSSGELDDYLLSLEPTLPNNSVMSSAVARAPTKGAAAPCARDLDRRRAGFTGITAATVMPQRGVSPRASTAPGRETS</sequence>
<organism evidence="4">
    <name type="scientific">Echinostoma caproni</name>
    <dbReference type="NCBI Taxonomy" id="27848"/>
    <lineage>
        <taxon>Eukaryota</taxon>
        <taxon>Metazoa</taxon>
        <taxon>Spiralia</taxon>
        <taxon>Lophotrochozoa</taxon>
        <taxon>Platyhelminthes</taxon>
        <taxon>Trematoda</taxon>
        <taxon>Digenea</taxon>
        <taxon>Plagiorchiida</taxon>
        <taxon>Echinostomata</taxon>
        <taxon>Echinostomatoidea</taxon>
        <taxon>Echinostomatidae</taxon>
        <taxon>Echinostoma</taxon>
    </lineage>
</organism>
<reference evidence="4" key="1">
    <citation type="submission" date="2016-06" db="UniProtKB">
        <authorList>
            <consortium name="WormBaseParasite"/>
        </authorList>
    </citation>
    <scope>IDENTIFICATION</scope>
</reference>
<dbReference type="Proteomes" id="UP000272942">
    <property type="component" value="Unassembled WGS sequence"/>
</dbReference>
<reference evidence="2 3" key="2">
    <citation type="submission" date="2018-11" db="EMBL/GenBank/DDBJ databases">
        <authorList>
            <consortium name="Pathogen Informatics"/>
        </authorList>
    </citation>
    <scope>NUCLEOTIDE SEQUENCE [LARGE SCALE GENOMIC DNA]</scope>
    <source>
        <strain evidence="2 3">Egypt</strain>
    </source>
</reference>
<evidence type="ECO:0000256" key="1">
    <source>
        <dbReference type="SAM" id="MobiDB-lite"/>
    </source>
</evidence>
<keyword evidence="3" id="KW-1185">Reference proteome</keyword>